<dbReference type="InterPro" id="IPR051909">
    <property type="entry name" value="MFP_Cation_Efflux"/>
</dbReference>
<organism evidence="5 6">
    <name type="scientific">Microbulbifer hydrolyticus</name>
    <dbReference type="NCBI Taxonomy" id="48074"/>
    <lineage>
        <taxon>Bacteria</taxon>
        <taxon>Pseudomonadati</taxon>
        <taxon>Pseudomonadota</taxon>
        <taxon>Gammaproteobacteria</taxon>
        <taxon>Cellvibrionales</taxon>
        <taxon>Microbulbiferaceae</taxon>
        <taxon>Microbulbifer</taxon>
    </lineage>
</organism>
<feature type="domain" description="CzcB-like barrel-sandwich hybrid" evidence="3">
    <location>
        <begin position="185"/>
        <end position="255"/>
    </location>
</feature>
<evidence type="ECO:0000259" key="4">
    <source>
        <dbReference type="Pfam" id="PF25975"/>
    </source>
</evidence>
<dbReference type="InterPro" id="IPR011053">
    <property type="entry name" value="Single_hybrid_motif"/>
</dbReference>
<evidence type="ECO:0000256" key="1">
    <source>
        <dbReference type="ARBA" id="ARBA00022448"/>
    </source>
</evidence>
<feature type="domain" description="CzcB-like C-terminal circularly permuted SH3-like" evidence="4">
    <location>
        <begin position="340"/>
        <end position="400"/>
    </location>
</feature>
<dbReference type="GO" id="GO:0046914">
    <property type="term" value="F:transition metal ion binding"/>
    <property type="evidence" value="ECO:0007669"/>
    <property type="project" value="TreeGrafter"/>
</dbReference>
<dbReference type="InterPro" id="IPR058647">
    <property type="entry name" value="BSH_CzcB-like"/>
</dbReference>
<dbReference type="InterPro" id="IPR058649">
    <property type="entry name" value="CzcB_C"/>
</dbReference>
<dbReference type="Proteomes" id="UP000563601">
    <property type="component" value="Unassembled WGS sequence"/>
</dbReference>
<dbReference type="Gene3D" id="2.40.30.170">
    <property type="match status" value="1"/>
</dbReference>
<dbReference type="SUPFAM" id="SSF51230">
    <property type="entry name" value="Single hybrid motif"/>
    <property type="match status" value="1"/>
</dbReference>
<sequence>MSRIIAASLIFVLFTVAGILISERVQTSEIAAEEGADVAEVGAHNGRVLRDGDFAVELAIFERGVPPEYRVWVTNKGKPLDPQLVDITVQLTRLGGKKERVGFEPDQDFLRGNTVIREPHSFVVMLEARYQGKKYQWEYESFEGRTRIEPEIAESMGITTAVAGPAILRETTKVYGRLVVDPVRIREVRARFDGTVDSVRVELGERVSRGQPIIGINSNENLKTYTINSPIEGVVLERNANPGEQTDGRNLIVIADDGALLAELEVFPATRSRIQRGDTVWLRPRGTEKIVEGVIRQIDPVIRPNQSSTIRVSLQAPAEGLASGMFVAGNIQVAEYQVALAVKRSALQSYRDFTVVYAQVGDQYEVRMLELGREGGEWVEVLGGLEPGTRYVSENSYVIKADIEKSGAAHHH</sequence>
<dbReference type="Pfam" id="PF25973">
    <property type="entry name" value="BSH_CzcB"/>
    <property type="match status" value="1"/>
</dbReference>
<dbReference type="GO" id="GO:0060003">
    <property type="term" value="P:copper ion export"/>
    <property type="evidence" value="ECO:0007669"/>
    <property type="project" value="TreeGrafter"/>
</dbReference>
<dbReference type="PANTHER" id="PTHR30097:SF4">
    <property type="entry name" value="SLR6042 PROTEIN"/>
    <property type="match status" value="1"/>
</dbReference>
<reference evidence="5 6" key="1">
    <citation type="submission" date="2020-08" db="EMBL/GenBank/DDBJ databases">
        <title>Genomic Encyclopedia of Type Strains, Phase IV (KMG-IV): sequencing the most valuable type-strain genomes for metagenomic binning, comparative biology and taxonomic classification.</title>
        <authorList>
            <person name="Goeker M."/>
        </authorList>
    </citation>
    <scope>NUCLEOTIDE SEQUENCE [LARGE SCALE GENOMIC DNA]</scope>
    <source>
        <strain evidence="5 6">DSM 11525</strain>
    </source>
</reference>
<evidence type="ECO:0000259" key="2">
    <source>
        <dbReference type="Pfam" id="PF25971"/>
    </source>
</evidence>
<accession>A0AA89PI15</accession>
<dbReference type="Pfam" id="PF25975">
    <property type="entry name" value="CzcB_C"/>
    <property type="match status" value="1"/>
</dbReference>
<name>A0AA89PI15_9GAMM</name>
<evidence type="ECO:0000313" key="5">
    <source>
        <dbReference type="EMBL" id="MBB5210394.1"/>
    </source>
</evidence>
<dbReference type="Gene3D" id="2.40.50.100">
    <property type="match status" value="1"/>
</dbReference>
<feature type="domain" description="CzcB N-terminal" evidence="2">
    <location>
        <begin position="46"/>
        <end position="137"/>
    </location>
</feature>
<gene>
    <name evidence="5" type="ORF">HNQ53_000582</name>
</gene>
<proteinExistence type="predicted"/>
<dbReference type="GO" id="GO:0030288">
    <property type="term" value="C:outer membrane-bounded periplasmic space"/>
    <property type="evidence" value="ECO:0007669"/>
    <property type="project" value="TreeGrafter"/>
</dbReference>
<dbReference type="PANTHER" id="PTHR30097">
    <property type="entry name" value="CATION EFFLUX SYSTEM PROTEIN CUSB"/>
    <property type="match status" value="1"/>
</dbReference>
<dbReference type="InterPro" id="IPR058646">
    <property type="entry name" value="CzcB_N"/>
</dbReference>
<dbReference type="AlphaFoldDB" id="A0AA89PI15"/>
<protein>
    <submittedName>
        <fullName evidence="5">Cobalt-zinc-cadmium efflux system membrane fusion protein</fullName>
    </submittedName>
</protein>
<dbReference type="GO" id="GO:0015679">
    <property type="term" value="P:plasma membrane copper ion transport"/>
    <property type="evidence" value="ECO:0007669"/>
    <property type="project" value="TreeGrafter"/>
</dbReference>
<keyword evidence="1" id="KW-0813">Transport</keyword>
<evidence type="ECO:0000313" key="6">
    <source>
        <dbReference type="Proteomes" id="UP000563601"/>
    </source>
</evidence>
<dbReference type="Pfam" id="PF25971">
    <property type="entry name" value="CzcB_N"/>
    <property type="match status" value="1"/>
</dbReference>
<dbReference type="RefSeq" id="WP_237567624.1">
    <property type="nucleotide sequence ID" value="NZ_CP047491.1"/>
</dbReference>
<comment type="caution">
    <text evidence="5">The sequence shown here is derived from an EMBL/GenBank/DDBJ whole genome shotgun (WGS) entry which is preliminary data.</text>
</comment>
<evidence type="ECO:0000259" key="3">
    <source>
        <dbReference type="Pfam" id="PF25973"/>
    </source>
</evidence>
<dbReference type="Gene3D" id="2.40.420.20">
    <property type="match status" value="1"/>
</dbReference>
<dbReference type="EMBL" id="JACHHR010000001">
    <property type="protein sequence ID" value="MBB5210394.1"/>
    <property type="molecule type" value="Genomic_DNA"/>
</dbReference>